<dbReference type="FunFam" id="3.20.20.70:FF:000014">
    <property type="entry name" value="Probable dual-specificity RNA methyltransferase RlmN"/>
    <property type="match status" value="1"/>
</dbReference>
<dbReference type="PANTHER" id="PTHR30544">
    <property type="entry name" value="23S RRNA METHYLTRANSFERASE"/>
    <property type="match status" value="1"/>
</dbReference>
<feature type="binding site" evidence="14">
    <location>
        <begin position="219"/>
        <end position="221"/>
    </location>
    <ligand>
        <name>S-adenosyl-L-methionine</name>
        <dbReference type="ChEBI" id="CHEBI:59789"/>
    </ligand>
</feature>
<dbReference type="SFLD" id="SFLDS00029">
    <property type="entry name" value="Radical_SAM"/>
    <property type="match status" value="1"/>
</dbReference>
<dbReference type="PIRSF" id="PIRSF006004">
    <property type="entry name" value="CHP00048"/>
    <property type="match status" value="1"/>
</dbReference>
<sequence>MTLIGLTRPELTRVLDDMGEKPFRGKQLWHWMYHRGAREFSEMSTLSKALRTRLEADHNLARPQPSREQTSGDGTRKWLFRFEDGREAEAVYIPEEDRGAVCLSSQVGCTLTCRFCHTGTQMLVRDLTSAEIVGQFMAARDSYGEWPTPTDETRQLSNVVLMGMGEPLFNFDAVARAVEILSDGEGLAVSRRRITLSTAGVVPMIERCGREMGVNLAVSLHAATDEVRSAIMPINRKYPLEQLMAALRAYPGVSNARRITLEYVMLKGVNDSPADAQALIRLVRGLPCKFNLIPFNPWPGAPFECSSMNTIRRFADQLADAGLTAPIRMPRGRDILAACGQLKSASERERLQGYRARLARLDPEARAAAEAEHGRAARE</sequence>
<evidence type="ECO:0000256" key="14">
    <source>
        <dbReference type="HAMAP-Rule" id="MF_01849"/>
    </source>
</evidence>
<evidence type="ECO:0000256" key="13">
    <source>
        <dbReference type="ARBA" id="ARBA00023157"/>
    </source>
</evidence>
<keyword evidence="17" id="KW-1185">Reference proteome</keyword>
<evidence type="ECO:0000256" key="12">
    <source>
        <dbReference type="ARBA" id="ARBA00023014"/>
    </source>
</evidence>
<keyword evidence="6 14" id="KW-0489">Methyltransferase</keyword>
<keyword evidence="9 14" id="KW-0819">tRNA processing</keyword>
<evidence type="ECO:0000256" key="3">
    <source>
        <dbReference type="ARBA" id="ARBA00022485"/>
    </source>
</evidence>
<feature type="disulfide bond" description="(transient)" evidence="14">
    <location>
        <begin position="102"/>
        <end position="339"/>
    </location>
</feature>
<dbReference type="GO" id="GO:0070040">
    <property type="term" value="F:rRNA (adenine(2503)-C2-)-methyltransferase activity"/>
    <property type="evidence" value="ECO:0007669"/>
    <property type="project" value="UniProtKB-UniRule"/>
</dbReference>
<feature type="binding site" evidence="14">
    <location>
        <begin position="165"/>
        <end position="166"/>
    </location>
    <ligand>
        <name>S-adenosyl-L-methionine</name>
        <dbReference type="ChEBI" id="CHEBI:59789"/>
    </ligand>
</feature>
<dbReference type="GO" id="GO:0005737">
    <property type="term" value="C:cytoplasm"/>
    <property type="evidence" value="ECO:0007669"/>
    <property type="project" value="UniProtKB-SubCell"/>
</dbReference>
<dbReference type="EC" id="2.1.1.192" evidence="14"/>
<dbReference type="GO" id="GO:0002935">
    <property type="term" value="F:tRNA (adenine(37)-C2)-methyltransferase activity"/>
    <property type="evidence" value="ECO:0007669"/>
    <property type="project" value="UniProtKB-UniRule"/>
</dbReference>
<keyword evidence="4 14" id="KW-0963">Cytoplasm</keyword>
<dbReference type="PROSITE" id="PS51918">
    <property type="entry name" value="RADICAL_SAM"/>
    <property type="match status" value="1"/>
</dbReference>
<dbReference type="GO" id="GO:0051539">
    <property type="term" value="F:4 iron, 4 sulfur cluster binding"/>
    <property type="evidence" value="ECO:0007669"/>
    <property type="project" value="UniProtKB-UniRule"/>
</dbReference>
<dbReference type="EMBL" id="FNAP01000002">
    <property type="protein sequence ID" value="SDD94188.1"/>
    <property type="molecule type" value="Genomic_DNA"/>
</dbReference>
<feature type="active site" description="S-methylcysteine intermediate" evidence="14">
    <location>
        <position position="339"/>
    </location>
</feature>
<dbReference type="Pfam" id="PF21016">
    <property type="entry name" value="RlmN_N"/>
    <property type="match status" value="1"/>
</dbReference>
<comment type="miscellaneous">
    <text evidence="14">Reaction proceeds by a ping-pong mechanism involving intermediate methylation of a conserved cysteine residue.</text>
</comment>
<comment type="similarity">
    <text evidence="2 14">Belongs to the radical SAM superfamily. RlmN family.</text>
</comment>
<name>A0A1G6YV28_9PROT</name>
<dbReference type="InterPro" id="IPR007197">
    <property type="entry name" value="rSAM"/>
</dbReference>
<evidence type="ECO:0000256" key="1">
    <source>
        <dbReference type="ARBA" id="ARBA00004496"/>
    </source>
</evidence>
<feature type="domain" description="Radical SAM core" evidence="15">
    <location>
        <begin position="95"/>
        <end position="334"/>
    </location>
</feature>
<dbReference type="Pfam" id="PF04055">
    <property type="entry name" value="Radical_SAM"/>
    <property type="match status" value="1"/>
</dbReference>
<dbReference type="NCBIfam" id="TIGR00048">
    <property type="entry name" value="rRNA_mod_RlmN"/>
    <property type="match status" value="1"/>
</dbReference>
<dbReference type="GO" id="GO:0000049">
    <property type="term" value="F:tRNA binding"/>
    <property type="evidence" value="ECO:0007669"/>
    <property type="project" value="UniProtKB-UniRule"/>
</dbReference>
<evidence type="ECO:0000256" key="2">
    <source>
        <dbReference type="ARBA" id="ARBA00007544"/>
    </source>
</evidence>
<dbReference type="InterPro" id="IPR048641">
    <property type="entry name" value="RlmN_N"/>
</dbReference>
<evidence type="ECO:0000256" key="4">
    <source>
        <dbReference type="ARBA" id="ARBA00022490"/>
    </source>
</evidence>
<keyword evidence="5 14" id="KW-0698">rRNA processing</keyword>
<keyword evidence="3 14" id="KW-0004">4Fe-4S</keyword>
<evidence type="ECO:0000259" key="15">
    <source>
        <dbReference type="PROSITE" id="PS51918"/>
    </source>
</evidence>
<dbReference type="GO" id="GO:0019843">
    <property type="term" value="F:rRNA binding"/>
    <property type="evidence" value="ECO:0007669"/>
    <property type="project" value="UniProtKB-UniRule"/>
</dbReference>
<evidence type="ECO:0000256" key="10">
    <source>
        <dbReference type="ARBA" id="ARBA00022723"/>
    </source>
</evidence>
<evidence type="ECO:0000313" key="17">
    <source>
        <dbReference type="Proteomes" id="UP000199412"/>
    </source>
</evidence>
<keyword evidence="8 14" id="KW-0949">S-adenosyl-L-methionine</keyword>
<dbReference type="Gene3D" id="1.10.150.530">
    <property type="match status" value="1"/>
</dbReference>
<accession>A0A1G6YV28</accession>
<keyword evidence="13 14" id="KW-1015">Disulfide bond</keyword>
<protein>
    <recommendedName>
        <fullName evidence="14">Dual-specificity RNA methyltransferase RlmN</fullName>
        <ecNumber evidence="14">2.1.1.192</ecNumber>
    </recommendedName>
    <alternativeName>
        <fullName evidence="14">23S rRNA (adenine(2503)-C(2))-methyltransferase</fullName>
    </alternativeName>
    <alternativeName>
        <fullName evidence="14">23S rRNA m2A2503 methyltransferase</fullName>
    </alternativeName>
    <alternativeName>
        <fullName evidence="14">Ribosomal RNA large subunit methyltransferase N</fullName>
    </alternativeName>
    <alternativeName>
        <fullName evidence="14">tRNA (adenine(37)-C(2))-methyltransferase</fullName>
    </alternativeName>
    <alternativeName>
        <fullName evidence="14">tRNA m2A37 methyltransferase</fullName>
    </alternativeName>
</protein>
<dbReference type="Gene3D" id="3.20.20.70">
    <property type="entry name" value="Aldolase class I"/>
    <property type="match status" value="1"/>
</dbReference>
<evidence type="ECO:0000313" key="16">
    <source>
        <dbReference type="EMBL" id="SDD94188.1"/>
    </source>
</evidence>
<dbReference type="AlphaFoldDB" id="A0A1G6YV28"/>
<feature type="binding site" evidence="14">
    <location>
        <position position="296"/>
    </location>
    <ligand>
        <name>S-adenosyl-L-methionine</name>
        <dbReference type="ChEBI" id="CHEBI:59789"/>
    </ligand>
</feature>
<comment type="function">
    <text evidence="14">Specifically methylates position 2 of adenine 2503 in 23S rRNA and position 2 of adenine 37 in tRNAs. m2A2503 modification seems to play a crucial role in the proofreading step occurring at the peptidyl transferase center and thus would serve to optimize ribosomal fidelity.</text>
</comment>
<keyword evidence="10 14" id="KW-0479">Metal-binding</keyword>
<dbReference type="GO" id="GO:0046872">
    <property type="term" value="F:metal ion binding"/>
    <property type="evidence" value="ECO:0007669"/>
    <property type="project" value="UniProtKB-KW"/>
</dbReference>
<dbReference type="InterPro" id="IPR040072">
    <property type="entry name" value="Methyltransferase_A"/>
</dbReference>
<dbReference type="GO" id="GO:0030488">
    <property type="term" value="P:tRNA methylation"/>
    <property type="evidence" value="ECO:0007669"/>
    <property type="project" value="UniProtKB-UniRule"/>
</dbReference>
<evidence type="ECO:0000256" key="11">
    <source>
        <dbReference type="ARBA" id="ARBA00023004"/>
    </source>
</evidence>
<feature type="binding site" evidence="14">
    <location>
        <position position="116"/>
    </location>
    <ligand>
        <name>[4Fe-4S] cluster</name>
        <dbReference type="ChEBI" id="CHEBI:49883"/>
        <note>4Fe-4S-S-AdoMet</note>
    </ligand>
</feature>
<dbReference type="InterPro" id="IPR058240">
    <property type="entry name" value="rSAM_sf"/>
</dbReference>
<evidence type="ECO:0000256" key="9">
    <source>
        <dbReference type="ARBA" id="ARBA00022694"/>
    </source>
</evidence>
<dbReference type="RefSeq" id="WP_092782533.1">
    <property type="nucleotide sequence ID" value="NZ_FNAP01000002.1"/>
</dbReference>
<dbReference type="CDD" id="cd01335">
    <property type="entry name" value="Radical_SAM"/>
    <property type="match status" value="1"/>
</dbReference>
<evidence type="ECO:0000256" key="6">
    <source>
        <dbReference type="ARBA" id="ARBA00022603"/>
    </source>
</evidence>
<feature type="binding site" evidence="14">
    <location>
        <position position="109"/>
    </location>
    <ligand>
        <name>[4Fe-4S] cluster</name>
        <dbReference type="ChEBI" id="CHEBI:49883"/>
        <note>4Fe-4S-S-AdoMet</note>
    </ligand>
</feature>
<dbReference type="Proteomes" id="UP000199412">
    <property type="component" value="Unassembled WGS sequence"/>
</dbReference>
<dbReference type="InterPro" id="IPR013785">
    <property type="entry name" value="Aldolase_TIM"/>
</dbReference>
<dbReference type="InterPro" id="IPR004383">
    <property type="entry name" value="rRNA_lsu_MTrfase_RlmN/Cfr"/>
</dbReference>
<comment type="catalytic activity">
    <reaction evidence="14">
        <text>adenosine(2503) in 23S rRNA + 2 reduced [2Fe-2S]-[ferredoxin] + 2 S-adenosyl-L-methionine = 2-methyladenosine(2503) in 23S rRNA + 5'-deoxyadenosine + L-methionine + 2 oxidized [2Fe-2S]-[ferredoxin] + S-adenosyl-L-homocysteine</text>
        <dbReference type="Rhea" id="RHEA:42916"/>
        <dbReference type="Rhea" id="RHEA-COMP:10000"/>
        <dbReference type="Rhea" id="RHEA-COMP:10001"/>
        <dbReference type="Rhea" id="RHEA-COMP:10152"/>
        <dbReference type="Rhea" id="RHEA-COMP:10282"/>
        <dbReference type="ChEBI" id="CHEBI:17319"/>
        <dbReference type="ChEBI" id="CHEBI:33737"/>
        <dbReference type="ChEBI" id="CHEBI:33738"/>
        <dbReference type="ChEBI" id="CHEBI:57844"/>
        <dbReference type="ChEBI" id="CHEBI:57856"/>
        <dbReference type="ChEBI" id="CHEBI:59789"/>
        <dbReference type="ChEBI" id="CHEBI:74411"/>
        <dbReference type="ChEBI" id="CHEBI:74497"/>
        <dbReference type="EC" id="2.1.1.192"/>
    </reaction>
</comment>
<comment type="subcellular location">
    <subcellularLocation>
        <location evidence="1 14">Cytoplasm</location>
    </subcellularLocation>
</comment>
<feature type="binding site" evidence="14">
    <location>
        <position position="113"/>
    </location>
    <ligand>
        <name>[4Fe-4S] cluster</name>
        <dbReference type="ChEBI" id="CHEBI:49883"/>
        <note>4Fe-4S-S-AdoMet</note>
    </ligand>
</feature>
<dbReference type="HAMAP" id="MF_01849">
    <property type="entry name" value="RNA_methyltr_RlmN"/>
    <property type="match status" value="1"/>
</dbReference>
<evidence type="ECO:0000256" key="5">
    <source>
        <dbReference type="ARBA" id="ARBA00022552"/>
    </source>
</evidence>
<dbReference type="STRING" id="69960.SAMN05421720_102139"/>
<dbReference type="PANTHER" id="PTHR30544:SF5">
    <property type="entry name" value="RADICAL SAM CORE DOMAIN-CONTAINING PROTEIN"/>
    <property type="match status" value="1"/>
</dbReference>
<keyword evidence="7 14" id="KW-0808">Transferase</keyword>
<dbReference type="OrthoDB" id="9793973at2"/>
<dbReference type="SFLD" id="SFLDF00275">
    <property type="entry name" value="adenosine_C2_methyltransferase"/>
    <property type="match status" value="1"/>
</dbReference>
<evidence type="ECO:0000256" key="8">
    <source>
        <dbReference type="ARBA" id="ARBA00022691"/>
    </source>
</evidence>
<evidence type="ECO:0000256" key="7">
    <source>
        <dbReference type="ARBA" id="ARBA00022679"/>
    </source>
</evidence>
<reference evidence="16 17" key="1">
    <citation type="submission" date="2016-10" db="EMBL/GenBank/DDBJ databases">
        <authorList>
            <person name="de Groot N.N."/>
        </authorList>
    </citation>
    <scope>NUCLEOTIDE SEQUENCE [LARGE SCALE GENOMIC DNA]</scope>
    <source>
        <strain evidence="16 17">ATCC 700224</strain>
    </source>
</reference>
<dbReference type="GO" id="GO:0070475">
    <property type="term" value="P:rRNA base methylation"/>
    <property type="evidence" value="ECO:0007669"/>
    <property type="project" value="UniProtKB-UniRule"/>
</dbReference>
<comment type="catalytic activity">
    <reaction evidence="14">
        <text>adenosine(37) in tRNA + 2 reduced [2Fe-2S]-[ferredoxin] + 2 S-adenosyl-L-methionine = 2-methyladenosine(37) in tRNA + 5'-deoxyadenosine + L-methionine + 2 oxidized [2Fe-2S]-[ferredoxin] + S-adenosyl-L-homocysteine</text>
        <dbReference type="Rhea" id="RHEA:43332"/>
        <dbReference type="Rhea" id="RHEA-COMP:10000"/>
        <dbReference type="Rhea" id="RHEA-COMP:10001"/>
        <dbReference type="Rhea" id="RHEA-COMP:10162"/>
        <dbReference type="Rhea" id="RHEA-COMP:10485"/>
        <dbReference type="ChEBI" id="CHEBI:17319"/>
        <dbReference type="ChEBI" id="CHEBI:33737"/>
        <dbReference type="ChEBI" id="CHEBI:33738"/>
        <dbReference type="ChEBI" id="CHEBI:57844"/>
        <dbReference type="ChEBI" id="CHEBI:57856"/>
        <dbReference type="ChEBI" id="CHEBI:59789"/>
        <dbReference type="ChEBI" id="CHEBI:74411"/>
        <dbReference type="ChEBI" id="CHEBI:74497"/>
        <dbReference type="EC" id="2.1.1.192"/>
    </reaction>
</comment>
<keyword evidence="11 14" id="KW-0408">Iron</keyword>
<dbReference type="SFLD" id="SFLDG01062">
    <property type="entry name" value="methyltransferase_(Class_A)"/>
    <property type="match status" value="1"/>
</dbReference>
<dbReference type="SUPFAM" id="SSF102114">
    <property type="entry name" value="Radical SAM enzymes"/>
    <property type="match status" value="1"/>
</dbReference>
<gene>
    <name evidence="14" type="primary">rlmN</name>
    <name evidence="16" type="ORF">SAMN05421720_102139</name>
</gene>
<comment type="cofactor">
    <cofactor evidence="14">
        <name>[4Fe-4S] cluster</name>
        <dbReference type="ChEBI" id="CHEBI:49883"/>
    </cofactor>
    <text evidence="14">Binds 1 [4Fe-4S] cluster. The cluster is coordinated with 3 cysteines and an exchangeable S-adenosyl-L-methionine.</text>
</comment>
<keyword evidence="12 14" id="KW-0411">Iron-sulfur</keyword>
<dbReference type="InterPro" id="IPR027492">
    <property type="entry name" value="RNA_MTrfase_RlmN"/>
</dbReference>
<proteinExistence type="inferred from homology"/>
<feature type="binding site" evidence="14">
    <location>
        <position position="197"/>
    </location>
    <ligand>
        <name>S-adenosyl-L-methionine</name>
        <dbReference type="ChEBI" id="CHEBI:59789"/>
    </ligand>
</feature>
<organism evidence="16 17">
    <name type="scientific">Rhodospira trueperi</name>
    <dbReference type="NCBI Taxonomy" id="69960"/>
    <lineage>
        <taxon>Bacteria</taxon>
        <taxon>Pseudomonadati</taxon>
        <taxon>Pseudomonadota</taxon>
        <taxon>Alphaproteobacteria</taxon>
        <taxon>Rhodospirillales</taxon>
        <taxon>Rhodospirillaceae</taxon>
        <taxon>Rhodospira</taxon>
    </lineage>
</organism>
<feature type="active site" description="Proton acceptor" evidence="14">
    <location>
        <position position="89"/>
    </location>
</feature>